<organism evidence="1 2">
    <name type="scientific">Lysinibacillus zambalensis</name>
    <dbReference type="NCBI Taxonomy" id="3160866"/>
    <lineage>
        <taxon>Bacteria</taxon>
        <taxon>Bacillati</taxon>
        <taxon>Bacillota</taxon>
        <taxon>Bacilli</taxon>
        <taxon>Bacillales</taxon>
        <taxon>Bacillaceae</taxon>
        <taxon>Lysinibacillus</taxon>
    </lineage>
</organism>
<sequence length="331" mass="39747">MKVIGTKSGKFKLKKKDIHINDHKRLSDVTLTNLKELHLEKFPVVNDFEVLINNKDYKGRGKLISLYSASRNEQLTTFPRWHCAEAFLKDWSSSTIPTGTIDDPFYDMRKGWQIIIFEYKGYIYILQGNEFKKKINTIHTWYRTPKEGYFKEWNKLVKQYKGKDIKVIGTKSGEFYFKEIDTKIHINNNEKLTNICTNNTINLKELNFEKFPIVYDFEILITKKRLSKGFGKHIYFYSASRNEKLGSFPYLDHAETYLKEWCKRDIPSGTIKHPFRDLEQGWQIFIFEHKDYMYILEGGEYHLKKNKIEKWYRTPKKDYFKQWKKLLKAFK</sequence>
<comment type="caution">
    <text evidence="1">The sequence shown here is derived from an EMBL/GenBank/DDBJ whole genome shotgun (WGS) entry which is preliminary data.</text>
</comment>
<dbReference type="RefSeq" id="WP_349658525.1">
    <property type="nucleotide sequence ID" value="NZ_JBEGDG010000002.1"/>
</dbReference>
<protein>
    <submittedName>
        <fullName evidence="1">Uncharacterized protein</fullName>
    </submittedName>
</protein>
<evidence type="ECO:0000313" key="2">
    <source>
        <dbReference type="Proteomes" id="UP001478862"/>
    </source>
</evidence>
<dbReference type="Proteomes" id="UP001478862">
    <property type="component" value="Unassembled WGS sequence"/>
</dbReference>
<keyword evidence="2" id="KW-1185">Reference proteome</keyword>
<evidence type="ECO:0000313" key="1">
    <source>
        <dbReference type="EMBL" id="MEQ6353759.1"/>
    </source>
</evidence>
<gene>
    <name evidence="1" type="ORF">ABNX05_03960</name>
</gene>
<reference evidence="1 2" key="1">
    <citation type="submission" date="2024-06" db="EMBL/GenBank/DDBJ databases">
        <title>Lysinibacillus zambalefons sp. nov., a Novel Firmicute Isolated from the Poon Bato Zambales Hyperalkaline Spring.</title>
        <authorList>
            <person name="Aja J.A."/>
            <person name="Lazaro J.E.H."/>
            <person name="Llorin L.D."/>
            <person name="Lim K.R."/>
            <person name="Teodosio J."/>
            <person name="Dalisay D.S."/>
        </authorList>
    </citation>
    <scope>NUCLEOTIDE SEQUENCE [LARGE SCALE GENOMIC DNA]</scope>
    <source>
        <strain evidence="1 2">M3</strain>
    </source>
</reference>
<proteinExistence type="predicted"/>
<accession>A0ABV1MQ41</accession>
<dbReference type="EMBL" id="JBEGDG010000002">
    <property type="protein sequence ID" value="MEQ6353759.1"/>
    <property type="molecule type" value="Genomic_DNA"/>
</dbReference>
<name>A0ABV1MQ41_9BACI</name>